<evidence type="ECO:0000256" key="13">
    <source>
        <dbReference type="ARBA" id="ARBA00023136"/>
    </source>
</evidence>
<feature type="transmembrane region" description="Helical" evidence="21">
    <location>
        <begin position="382"/>
        <end position="400"/>
    </location>
</feature>
<dbReference type="GO" id="GO:0043161">
    <property type="term" value="P:proteasome-mediated ubiquitin-dependent protein catabolic process"/>
    <property type="evidence" value="ECO:0007669"/>
    <property type="project" value="TreeGrafter"/>
</dbReference>
<dbReference type="SUPFAM" id="SSF57850">
    <property type="entry name" value="RING/U-box"/>
    <property type="match status" value="1"/>
</dbReference>
<feature type="chain" id="PRO_5026207988" description="DSC E3 ubiquitin ligase complex subunit A" evidence="22">
    <location>
        <begin position="24"/>
        <end position="809"/>
    </location>
</feature>
<accession>A0A6G1HP90</accession>
<protein>
    <recommendedName>
        <fullName evidence="16">DSC E3 ubiquitin ligase complex subunit A</fullName>
        <ecNumber evidence="4">2.3.2.27</ecNumber>
    </recommendedName>
    <alternativeName>
        <fullName evidence="17">Defective for SREBP cleavage protein A</fullName>
    </alternativeName>
    <alternativeName>
        <fullName evidence="18">RING-type E3 ubiquitin transferase dscA</fullName>
    </alternativeName>
</protein>
<dbReference type="EC" id="2.3.2.27" evidence="4"/>
<evidence type="ECO:0000313" key="24">
    <source>
        <dbReference type="EMBL" id="KAF2397686.1"/>
    </source>
</evidence>
<reference evidence="24" key="1">
    <citation type="journal article" date="2020" name="Stud. Mycol.">
        <title>101 Dothideomycetes genomes: a test case for predicting lifestyles and emergence of pathogens.</title>
        <authorList>
            <person name="Haridas S."/>
            <person name="Albert R."/>
            <person name="Binder M."/>
            <person name="Bloem J."/>
            <person name="Labutti K."/>
            <person name="Salamov A."/>
            <person name="Andreopoulos B."/>
            <person name="Baker S."/>
            <person name="Barry K."/>
            <person name="Bills G."/>
            <person name="Bluhm B."/>
            <person name="Cannon C."/>
            <person name="Castanera R."/>
            <person name="Culley D."/>
            <person name="Daum C."/>
            <person name="Ezra D."/>
            <person name="Gonzalez J."/>
            <person name="Henrissat B."/>
            <person name="Kuo A."/>
            <person name="Liang C."/>
            <person name="Lipzen A."/>
            <person name="Lutzoni F."/>
            <person name="Magnuson J."/>
            <person name="Mondo S."/>
            <person name="Nolan M."/>
            <person name="Ohm R."/>
            <person name="Pangilinan J."/>
            <person name="Park H.-J."/>
            <person name="Ramirez L."/>
            <person name="Alfaro M."/>
            <person name="Sun H."/>
            <person name="Tritt A."/>
            <person name="Yoshinaga Y."/>
            <person name="Zwiers L.-H."/>
            <person name="Turgeon B."/>
            <person name="Goodwin S."/>
            <person name="Spatafora J."/>
            <person name="Crous P."/>
            <person name="Grigoriev I."/>
        </authorList>
    </citation>
    <scope>NUCLEOTIDE SEQUENCE</scope>
    <source>
        <strain evidence="24">CBS 262.69</strain>
    </source>
</reference>
<dbReference type="GO" id="GO:0061630">
    <property type="term" value="F:ubiquitin protein ligase activity"/>
    <property type="evidence" value="ECO:0007669"/>
    <property type="project" value="UniProtKB-EC"/>
</dbReference>
<evidence type="ECO:0000256" key="11">
    <source>
        <dbReference type="ARBA" id="ARBA00022833"/>
    </source>
</evidence>
<evidence type="ECO:0000256" key="20">
    <source>
        <dbReference type="SAM" id="MobiDB-lite"/>
    </source>
</evidence>
<keyword evidence="5" id="KW-0808">Transferase</keyword>
<evidence type="ECO:0000256" key="6">
    <source>
        <dbReference type="ARBA" id="ARBA00022692"/>
    </source>
</evidence>
<dbReference type="EMBL" id="ML996702">
    <property type="protein sequence ID" value="KAF2397686.1"/>
    <property type="molecule type" value="Genomic_DNA"/>
</dbReference>
<feature type="domain" description="RING-type" evidence="23">
    <location>
        <begin position="735"/>
        <end position="803"/>
    </location>
</feature>
<keyword evidence="11" id="KW-0862">Zinc</keyword>
<evidence type="ECO:0000256" key="7">
    <source>
        <dbReference type="ARBA" id="ARBA00022723"/>
    </source>
</evidence>
<evidence type="ECO:0000256" key="5">
    <source>
        <dbReference type="ARBA" id="ARBA00022679"/>
    </source>
</evidence>
<dbReference type="GO" id="GO:0012505">
    <property type="term" value="C:endomembrane system"/>
    <property type="evidence" value="ECO:0007669"/>
    <property type="project" value="UniProtKB-SubCell"/>
</dbReference>
<keyword evidence="6 21" id="KW-0812">Transmembrane</keyword>
<feature type="transmembrane region" description="Helical" evidence="21">
    <location>
        <begin position="621"/>
        <end position="640"/>
    </location>
</feature>
<keyword evidence="25" id="KW-1185">Reference proteome</keyword>
<feature type="transmembrane region" description="Helical" evidence="21">
    <location>
        <begin position="412"/>
        <end position="435"/>
    </location>
</feature>
<evidence type="ECO:0000256" key="15">
    <source>
        <dbReference type="ARBA" id="ARBA00063126"/>
    </source>
</evidence>
<evidence type="ECO:0000256" key="12">
    <source>
        <dbReference type="ARBA" id="ARBA00022989"/>
    </source>
</evidence>
<proteinExistence type="predicted"/>
<evidence type="ECO:0000256" key="16">
    <source>
        <dbReference type="ARBA" id="ARBA00071072"/>
    </source>
</evidence>
<dbReference type="Proteomes" id="UP000799640">
    <property type="component" value="Unassembled WGS sequence"/>
</dbReference>
<comment type="catalytic activity">
    <reaction evidence="1">
        <text>S-ubiquitinyl-[E2 ubiquitin-conjugating enzyme]-L-cysteine + [acceptor protein]-L-lysine = [E2 ubiquitin-conjugating enzyme]-L-cysteine + N(6)-ubiquitinyl-[acceptor protein]-L-lysine.</text>
        <dbReference type="EC" id="2.3.2.27"/>
    </reaction>
</comment>
<sequence>MATPRGLWLIIIVLIFFYFPNTPQPPDGQREFDRTLDLETSALDLLNRTRYGDFNPRANHWLNITGLRQSDGLAWHMLDAVRKRAVEQMKYVLGPEGTRRALGGVREGFPAMYHNISGYVRGSWVRSKVGESLQPPPLNFSALPDRFAGSHFHRNITGDEGDVHLDFTLDRGSKPDETTLMHGLRGDLTISDQTSYGNGWEVKLYGGFFVNSGSILLTTTSERFAGIFSLPNFALSQTMFSAAKSSLNSTLREAVHQQRTGAIRFKNPWTSLPDGVQESAGVPPHCDMIVYLQQHPVQARLPNGAGSPLDASLVDQLEYELRYPEGHRVLPPPKLAISMLIFSPDCGFVLESKGPPDFGRREALHLVGSKIELYYEMSRRHVFAFACILAAQGLLMMTQMKHASTPSTRSRISMYTIALLSLGDGFVAFAFLFFGMISNELFPVLLTASFFAFLAVTIFDLRFLLDIWTVQVQERQRLDRQRAAQSADSRPAVQIPIITAAGADTLPLPVSMSQAISSGATPVTLPPDQDSPSDTTPTTPPTDAATTRHELSSVYGRFYLLLLTLIFLSLNASSWSPPLRSCYINTLSLAYLSIWWPQIARNTLRNCRKSLEWKFVAGQSVLRFAPFVYFYAVEGNVAWAKTDRRALVVLAAWLWVQVWVLLLQEVLGPRWLVPAAWVPPAYDYHPLLREDEEDSSMPIGFSGGASGGAVGGEASSGAEHAEHAEHDKHTRTFDCAICMQDIEVPVVPKGGGGEGGSSSGVSSGVGSFFLSRRAYMVTPCRHIFHTQCLEAAMRYRLQCPICRERLPPL</sequence>
<evidence type="ECO:0000256" key="3">
    <source>
        <dbReference type="ARBA" id="ARBA00004906"/>
    </source>
</evidence>
<dbReference type="PROSITE" id="PS50089">
    <property type="entry name" value="ZF_RING_2"/>
    <property type="match status" value="1"/>
</dbReference>
<evidence type="ECO:0000256" key="2">
    <source>
        <dbReference type="ARBA" id="ARBA00004127"/>
    </source>
</evidence>
<dbReference type="InterPro" id="IPR013083">
    <property type="entry name" value="Znf_RING/FYVE/PHD"/>
</dbReference>
<dbReference type="Pfam" id="PF11145">
    <property type="entry name" value="DUF2921"/>
    <property type="match status" value="2"/>
</dbReference>
<keyword evidence="13 21" id="KW-0472">Membrane</keyword>
<evidence type="ECO:0000256" key="21">
    <source>
        <dbReference type="SAM" id="Phobius"/>
    </source>
</evidence>
<evidence type="ECO:0000256" key="18">
    <source>
        <dbReference type="ARBA" id="ARBA00082128"/>
    </source>
</evidence>
<gene>
    <name evidence="24" type="ORF">EJ06DRAFT_497932</name>
</gene>
<dbReference type="FunFam" id="3.30.40.10:FF:000626">
    <property type="entry name" value="Transmembrane ubiquitin ligase 1"/>
    <property type="match status" value="1"/>
</dbReference>
<dbReference type="SMART" id="SM00184">
    <property type="entry name" value="RING"/>
    <property type="match status" value="1"/>
</dbReference>
<evidence type="ECO:0000313" key="25">
    <source>
        <dbReference type="Proteomes" id="UP000799640"/>
    </source>
</evidence>
<comment type="subcellular location">
    <subcellularLocation>
        <location evidence="2">Endomembrane system</location>
        <topology evidence="2">Multi-pass membrane protein</topology>
    </subcellularLocation>
</comment>
<keyword evidence="9 19" id="KW-0863">Zinc-finger</keyword>
<feature type="signal peptide" evidence="22">
    <location>
        <begin position="1"/>
        <end position="23"/>
    </location>
</feature>
<feature type="region of interest" description="Disordered" evidence="20">
    <location>
        <begin position="521"/>
        <end position="546"/>
    </location>
</feature>
<keyword evidence="8 22" id="KW-0732">Signal</keyword>
<evidence type="ECO:0000256" key="14">
    <source>
        <dbReference type="ARBA" id="ARBA00056116"/>
    </source>
</evidence>
<evidence type="ECO:0000256" key="10">
    <source>
        <dbReference type="ARBA" id="ARBA00022786"/>
    </source>
</evidence>
<feature type="transmembrane region" description="Helical" evidence="21">
    <location>
        <begin position="558"/>
        <end position="577"/>
    </location>
</feature>
<evidence type="ECO:0000256" key="4">
    <source>
        <dbReference type="ARBA" id="ARBA00012483"/>
    </source>
</evidence>
<dbReference type="InterPro" id="IPR001841">
    <property type="entry name" value="Znf_RING"/>
</dbReference>
<comment type="subunit">
    <text evidence="15">Component of the DSC E3 ubiquitin ligase complex composed of dscA, dscB, dscC and dscD.</text>
</comment>
<dbReference type="Pfam" id="PF13639">
    <property type="entry name" value="zf-RING_2"/>
    <property type="match status" value="1"/>
</dbReference>
<dbReference type="InterPro" id="IPR021319">
    <property type="entry name" value="DUF2921"/>
</dbReference>
<name>A0A6G1HP90_9PEZI</name>
<feature type="transmembrane region" description="Helical" evidence="21">
    <location>
        <begin position="646"/>
        <end position="663"/>
    </location>
</feature>
<organism evidence="24 25">
    <name type="scientific">Trichodelitschia bisporula</name>
    <dbReference type="NCBI Taxonomy" id="703511"/>
    <lineage>
        <taxon>Eukaryota</taxon>
        <taxon>Fungi</taxon>
        <taxon>Dikarya</taxon>
        <taxon>Ascomycota</taxon>
        <taxon>Pezizomycotina</taxon>
        <taxon>Dothideomycetes</taxon>
        <taxon>Dothideomycetes incertae sedis</taxon>
        <taxon>Phaeotrichales</taxon>
        <taxon>Phaeotrichaceae</taxon>
        <taxon>Trichodelitschia</taxon>
    </lineage>
</organism>
<feature type="region of interest" description="Disordered" evidence="20">
    <location>
        <begin position="706"/>
        <end position="725"/>
    </location>
</feature>
<comment type="pathway">
    <text evidence="3">Protein modification; protein ubiquitination.</text>
</comment>
<evidence type="ECO:0000256" key="17">
    <source>
        <dbReference type="ARBA" id="ARBA00077885"/>
    </source>
</evidence>
<evidence type="ECO:0000256" key="22">
    <source>
        <dbReference type="SAM" id="SignalP"/>
    </source>
</evidence>
<evidence type="ECO:0000256" key="1">
    <source>
        <dbReference type="ARBA" id="ARBA00000900"/>
    </source>
</evidence>
<keyword evidence="10" id="KW-0833">Ubl conjugation pathway</keyword>
<keyword evidence="7" id="KW-0479">Metal-binding</keyword>
<dbReference type="AlphaFoldDB" id="A0A6G1HP90"/>
<dbReference type="InterPro" id="IPR050731">
    <property type="entry name" value="HRD1_E3_ubiq-ligases"/>
</dbReference>
<dbReference type="GO" id="GO:0008270">
    <property type="term" value="F:zinc ion binding"/>
    <property type="evidence" value="ECO:0007669"/>
    <property type="project" value="UniProtKB-KW"/>
</dbReference>
<evidence type="ECO:0000256" key="19">
    <source>
        <dbReference type="PROSITE-ProRule" id="PRU00175"/>
    </source>
</evidence>
<evidence type="ECO:0000256" key="9">
    <source>
        <dbReference type="ARBA" id="ARBA00022771"/>
    </source>
</evidence>
<evidence type="ECO:0000256" key="8">
    <source>
        <dbReference type="ARBA" id="ARBA00022729"/>
    </source>
</evidence>
<dbReference type="Gene3D" id="3.30.40.10">
    <property type="entry name" value="Zinc/RING finger domain, C3HC4 (zinc finger)"/>
    <property type="match status" value="1"/>
</dbReference>
<dbReference type="OrthoDB" id="9984778at2759"/>
<feature type="compositionally biased region" description="Low complexity" evidence="20">
    <location>
        <begin position="526"/>
        <end position="545"/>
    </location>
</feature>
<dbReference type="PANTHER" id="PTHR22763:SF162">
    <property type="entry name" value="TRANSMEMBRANE E3 UBIQUITIN-PROTEIN LIGASE 1"/>
    <property type="match status" value="1"/>
</dbReference>
<feature type="transmembrane region" description="Helical" evidence="21">
    <location>
        <begin position="441"/>
        <end position="465"/>
    </location>
</feature>
<keyword evidence="12 21" id="KW-1133">Transmembrane helix</keyword>
<evidence type="ECO:0000259" key="23">
    <source>
        <dbReference type="PROSITE" id="PS50089"/>
    </source>
</evidence>
<dbReference type="GO" id="GO:0044695">
    <property type="term" value="C:Dsc E3 ubiquitin ligase complex"/>
    <property type="evidence" value="ECO:0007669"/>
    <property type="project" value="TreeGrafter"/>
</dbReference>
<dbReference type="PANTHER" id="PTHR22763">
    <property type="entry name" value="RING ZINC FINGER PROTEIN"/>
    <property type="match status" value="1"/>
</dbReference>
<comment type="function">
    <text evidence="14">Catalytic component of the DSC E3 ubiquitin ligase complex which is required for the srbA transcriptional activator proteolytic cleavage to release the soluble transcription factor from the membrane in low oxygen or sterol conditions. Required for growth during hypoxia and triazole drug susceptibility, as well as for virulence in a murine model of invasive pulmonary aspergillosis (IPA).</text>
</comment>